<accession>A0A328CZQ2</accession>
<proteinExistence type="predicted"/>
<dbReference type="EMBL" id="NQVE01000215">
    <property type="protein sequence ID" value="RAL37888.1"/>
    <property type="molecule type" value="Genomic_DNA"/>
</dbReference>
<comment type="caution">
    <text evidence="1">The sequence shown here is derived from an EMBL/GenBank/DDBJ whole genome shotgun (WGS) entry which is preliminary data.</text>
</comment>
<sequence length="329" mass="38704">MLVVNSHLVHIDAWLDRKMKQFMAENFENVFSFNFKRHMKKWWTFLREDFKIIFRGVIKGIAGISRKSLVDKILIEVHEGEICAVKLLPCFNIENIGERDSIVIQDLRAHMMKLIKGGFRDDNLKKYALPQDLKWTLEFLDSDKLATFPVDWLINTPFCWSSLERVRFLDKLVEVLEADMLPKDVERNIRNAADKCVLLQRVDDADKLLKDFYTLVLDIKIEWTKKISQQPTSDLYKVLTYGSRQGGGKVVLKYLSWLSQAIFCHNTLKHYNNHGVTRKLKDEIELLIQTELPLVYCQTISLLYFYALASNWDEVQKKRVLEELFTCFD</sequence>
<dbReference type="Proteomes" id="UP000249390">
    <property type="component" value="Unassembled WGS sequence"/>
</dbReference>
<organism evidence="1 2">
    <name type="scientific">Cuscuta australis</name>
    <dbReference type="NCBI Taxonomy" id="267555"/>
    <lineage>
        <taxon>Eukaryota</taxon>
        <taxon>Viridiplantae</taxon>
        <taxon>Streptophyta</taxon>
        <taxon>Embryophyta</taxon>
        <taxon>Tracheophyta</taxon>
        <taxon>Spermatophyta</taxon>
        <taxon>Magnoliopsida</taxon>
        <taxon>eudicotyledons</taxon>
        <taxon>Gunneridae</taxon>
        <taxon>Pentapetalae</taxon>
        <taxon>asterids</taxon>
        <taxon>lamiids</taxon>
        <taxon>Solanales</taxon>
        <taxon>Convolvulaceae</taxon>
        <taxon>Cuscuteae</taxon>
        <taxon>Cuscuta</taxon>
        <taxon>Cuscuta subgen. Grammica</taxon>
        <taxon>Cuscuta sect. Cleistogrammica</taxon>
    </lineage>
</organism>
<keyword evidence="2" id="KW-1185">Reference proteome</keyword>
<evidence type="ECO:0000313" key="1">
    <source>
        <dbReference type="EMBL" id="RAL37888.1"/>
    </source>
</evidence>
<gene>
    <name evidence="1" type="ORF">DM860_000582</name>
</gene>
<dbReference type="AlphaFoldDB" id="A0A328CZQ2"/>
<protein>
    <submittedName>
        <fullName evidence="1">Uncharacterized protein</fullName>
    </submittedName>
</protein>
<evidence type="ECO:0000313" key="2">
    <source>
        <dbReference type="Proteomes" id="UP000249390"/>
    </source>
</evidence>
<name>A0A328CZQ2_9ASTE</name>
<reference evidence="1 2" key="1">
    <citation type="submission" date="2018-06" db="EMBL/GenBank/DDBJ databases">
        <title>The Genome of Cuscuta australis (Dodder) Provides Insight into the Evolution of Plant Parasitism.</title>
        <authorList>
            <person name="Liu H."/>
        </authorList>
    </citation>
    <scope>NUCLEOTIDE SEQUENCE [LARGE SCALE GENOMIC DNA]</scope>
    <source>
        <strain evidence="2">cv. Yunnan</strain>
        <tissue evidence="1">Vines</tissue>
    </source>
</reference>